<feature type="transmembrane region" description="Helical" evidence="2">
    <location>
        <begin position="139"/>
        <end position="162"/>
    </location>
</feature>
<evidence type="ECO:0000256" key="2">
    <source>
        <dbReference type="SAM" id="Phobius"/>
    </source>
</evidence>
<dbReference type="InterPro" id="IPR043128">
    <property type="entry name" value="Rev_trsase/Diguanyl_cyclase"/>
</dbReference>
<keyword evidence="5" id="KW-1185">Reference proteome</keyword>
<organism evidence="4 5">
    <name type="scientific">Gordonia sputi NBRC 100414</name>
    <dbReference type="NCBI Taxonomy" id="1089453"/>
    <lineage>
        <taxon>Bacteria</taxon>
        <taxon>Bacillati</taxon>
        <taxon>Actinomycetota</taxon>
        <taxon>Actinomycetes</taxon>
        <taxon>Mycobacteriales</taxon>
        <taxon>Gordoniaceae</taxon>
        <taxon>Gordonia</taxon>
    </lineage>
</organism>
<dbReference type="eggNOG" id="COG0476">
    <property type="taxonomic scope" value="Bacteria"/>
</dbReference>
<dbReference type="AlphaFoldDB" id="H5U259"/>
<dbReference type="InterPro" id="IPR035985">
    <property type="entry name" value="Ubiquitin-activating_enz"/>
</dbReference>
<dbReference type="InterPro" id="IPR000594">
    <property type="entry name" value="ThiF_NAD_FAD-bd"/>
</dbReference>
<dbReference type="Pfam" id="PF00990">
    <property type="entry name" value="GGDEF"/>
    <property type="match status" value="1"/>
</dbReference>
<reference evidence="4 5" key="1">
    <citation type="submission" date="2012-02" db="EMBL/GenBank/DDBJ databases">
        <title>Whole genome shotgun sequence of Gordonia sputi NBRC 100414.</title>
        <authorList>
            <person name="Yoshida I."/>
            <person name="Hosoyama A."/>
            <person name="Tsuchikane K."/>
            <person name="Katsumata H."/>
            <person name="Yamazaki S."/>
            <person name="Fujita N."/>
        </authorList>
    </citation>
    <scope>NUCLEOTIDE SEQUENCE [LARGE SCALE GENOMIC DNA]</scope>
    <source>
        <strain evidence="4 5">NBRC 100414</strain>
    </source>
</reference>
<evidence type="ECO:0000256" key="1">
    <source>
        <dbReference type="SAM" id="MobiDB-lite"/>
    </source>
</evidence>
<dbReference type="InterPro" id="IPR000160">
    <property type="entry name" value="GGDEF_dom"/>
</dbReference>
<dbReference type="Pfam" id="PF00899">
    <property type="entry name" value="ThiF"/>
    <property type="match status" value="1"/>
</dbReference>
<dbReference type="GO" id="GO:0052621">
    <property type="term" value="F:diguanylate cyclase activity"/>
    <property type="evidence" value="ECO:0007669"/>
    <property type="project" value="TreeGrafter"/>
</dbReference>
<feature type="transmembrane region" description="Helical" evidence="2">
    <location>
        <begin position="12"/>
        <end position="30"/>
    </location>
</feature>
<keyword evidence="2" id="KW-1133">Transmembrane helix</keyword>
<feature type="domain" description="GGDEF" evidence="3">
    <location>
        <begin position="207"/>
        <end position="342"/>
    </location>
</feature>
<feature type="region of interest" description="Disordered" evidence="1">
    <location>
        <begin position="353"/>
        <end position="375"/>
    </location>
</feature>
<dbReference type="Gene3D" id="3.40.50.720">
    <property type="entry name" value="NAD(P)-binding Rossmann-like Domain"/>
    <property type="match status" value="1"/>
</dbReference>
<sequence length="774" mass="82846">MASVAKRFDQRSLAMLCSQVGAVPLIAFGLSSNSFLIPGTHWVLVLVGIFTLFSVALTVRAGKLTDRQFTLDGFGGMLGIAASAAVIADDGSAIAVLVLIATVPALTAMASPQRLVVSFVVAAMALACAVMAARATSPTALAVGGGAVLMAIAIPTIMVTMLRRTLLSLLAEQARLSITDPLTGALNRRGLFDGAAAMFRSAHRAGRSIAMLVIDIDHFKRINDAHGHAAGDAILVDVTTLLRDNVPDDALVARTGGEEFTVLAVVDDEGQLRDIAARLCLTVHAHAGVTISVGGVTADPKELYDDDSAQTPHGLDQLIAPADHLLYAAKHLGRNRSVVSSIAEFSWRAADTAATRPGRAPAPPATSGTSTPRELADTAAISRVRTRRESMIEILHPYYDAARIAQLTDASHRELVDMWPSAIEELRALDALEHIEPGYSPHGLVDFDDPAVIDDRTRYVLINWRNTVVRMPDAELFYRLKTARNRFLLTGSEQERWHDATVAVAGLSVGSSALASCALTGARGFHIADSDRLSPTNLNRMSASICDVGLSKIDIAERRILEGDPYSSVTRFAHGYSTDVADEFLGVATGKPVSVIIEEIDDVAMKIDMRRRARAARIPVVSVTDIGENVMLDIERYDLDPEHPIFHGRGENFSPADAADPTQRLDMAMAIVGDNLTSRMAFSAGQVGRSLASWPQLGSTAAMSGGLAAAAARNIVCGRPVVSGRYVLDIEHMILAEREYHEMQWNELTPDVFAAVFTESTSERPTTGRPLASE</sequence>
<dbReference type="PANTHER" id="PTHR45138">
    <property type="entry name" value="REGULATORY COMPONENTS OF SENSORY TRANSDUCTION SYSTEM"/>
    <property type="match status" value="1"/>
</dbReference>
<name>H5U259_9ACTN</name>
<dbReference type="eggNOG" id="COG2199">
    <property type="taxonomic scope" value="Bacteria"/>
</dbReference>
<dbReference type="SUPFAM" id="SSF69572">
    <property type="entry name" value="Activating enzymes of the ubiquitin-like proteins"/>
    <property type="match status" value="1"/>
</dbReference>
<proteinExistence type="predicted"/>
<dbReference type="PANTHER" id="PTHR45138:SF9">
    <property type="entry name" value="DIGUANYLATE CYCLASE DGCM-RELATED"/>
    <property type="match status" value="1"/>
</dbReference>
<dbReference type="InterPro" id="IPR029787">
    <property type="entry name" value="Nucleotide_cyclase"/>
</dbReference>
<dbReference type="GO" id="GO:1902201">
    <property type="term" value="P:negative regulation of bacterial-type flagellum-dependent cell motility"/>
    <property type="evidence" value="ECO:0007669"/>
    <property type="project" value="TreeGrafter"/>
</dbReference>
<dbReference type="EMBL" id="BAFC01000080">
    <property type="protein sequence ID" value="GAB39817.1"/>
    <property type="molecule type" value="Genomic_DNA"/>
</dbReference>
<keyword evidence="2" id="KW-0812">Transmembrane</keyword>
<dbReference type="Proteomes" id="UP000005845">
    <property type="component" value="Unassembled WGS sequence"/>
</dbReference>
<protein>
    <recommendedName>
        <fullName evidence="3">GGDEF domain-containing protein</fullName>
    </recommendedName>
</protein>
<evidence type="ECO:0000259" key="3">
    <source>
        <dbReference type="PROSITE" id="PS50887"/>
    </source>
</evidence>
<dbReference type="SUPFAM" id="SSF55073">
    <property type="entry name" value="Nucleotide cyclase"/>
    <property type="match status" value="1"/>
</dbReference>
<dbReference type="GO" id="GO:0043709">
    <property type="term" value="P:cell adhesion involved in single-species biofilm formation"/>
    <property type="evidence" value="ECO:0007669"/>
    <property type="project" value="TreeGrafter"/>
</dbReference>
<feature type="transmembrane region" description="Helical" evidence="2">
    <location>
        <begin position="115"/>
        <end position="133"/>
    </location>
</feature>
<dbReference type="GO" id="GO:0008641">
    <property type="term" value="F:ubiquitin-like modifier activating enzyme activity"/>
    <property type="evidence" value="ECO:0007669"/>
    <property type="project" value="InterPro"/>
</dbReference>
<keyword evidence="2" id="KW-0472">Membrane</keyword>
<evidence type="ECO:0000313" key="4">
    <source>
        <dbReference type="EMBL" id="GAB39817.1"/>
    </source>
</evidence>
<accession>H5U259</accession>
<dbReference type="NCBIfam" id="TIGR00254">
    <property type="entry name" value="GGDEF"/>
    <property type="match status" value="1"/>
</dbReference>
<dbReference type="PROSITE" id="PS50887">
    <property type="entry name" value="GGDEF"/>
    <property type="match status" value="1"/>
</dbReference>
<dbReference type="InterPro" id="IPR050469">
    <property type="entry name" value="Diguanylate_Cyclase"/>
</dbReference>
<evidence type="ECO:0000313" key="5">
    <source>
        <dbReference type="Proteomes" id="UP000005845"/>
    </source>
</evidence>
<dbReference type="SMART" id="SM00267">
    <property type="entry name" value="GGDEF"/>
    <property type="match status" value="1"/>
</dbReference>
<dbReference type="GO" id="GO:0005886">
    <property type="term" value="C:plasma membrane"/>
    <property type="evidence" value="ECO:0007669"/>
    <property type="project" value="TreeGrafter"/>
</dbReference>
<dbReference type="CDD" id="cd01949">
    <property type="entry name" value="GGDEF"/>
    <property type="match status" value="1"/>
</dbReference>
<comment type="caution">
    <text evidence="4">The sequence shown here is derived from an EMBL/GenBank/DDBJ whole genome shotgun (WGS) entry which is preliminary data.</text>
</comment>
<gene>
    <name evidence="4" type="ORF">GOSPT_080_00330</name>
</gene>
<feature type="transmembrane region" description="Helical" evidence="2">
    <location>
        <begin position="42"/>
        <end position="62"/>
    </location>
</feature>
<dbReference type="Gene3D" id="3.30.70.270">
    <property type="match status" value="1"/>
</dbReference>
<feature type="compositionally biased region" description="Low complexity" evidence="1">
    <location>
        <begin position="353"/>
        <end position="373"/>
    </location>
</feature>